<evidence type="ECO:0000313" key="9">
    <source>
        <dbReference type="EMBL" id="KAB2381601.1"/>
    </source>
</evidence>
<dbReference type="SUPFAM" id="SSF88659">
    <property type="entry name" value="Sigma3 and sigma4 domains of RNA polymerase sigma factors"/>
    <property type="match status" value="1"/>
</dbReference>
<dbReference type="GO" id="GO:0016987">
    <property type="term" value="F:sigma factor activity"/>
    <property type="evidence" value="ECO:0007669"/>
    <property type="project" value="UniProtKB-KW"/>
</dbReference>
<dbReference type="InterPro" id="IPR007627">
    <property type="entry name" value="RNA_pol_sigma70_r2"/>
</dbReference>
<dbReference type="InterPro" id="IPR014284">
    <property type="entry name" value="RNA_pol_sigma-70_dom"/>
</dbReference>
<name>A0A6L3VZI0_9ACTN</name>
<feature type="compositionally biased region" description="Low complexity" evidence="6">
    <location>
        <begin position="38"/>
        <end position="49"/>
    </location>
</feature>
<dbReference type="NCBIfam" id="TIGR02937">
    <property type="entry name" value="sigma70-ECF"/>
    <property type="match status" value="1"/>
</dbReference>
<dbReference type="OrthoDB" id="5518337at2"/>
<feature type="region of interest" description="Disordered" evidence="6">
    <location>
        <begin position="1"/>
        <end position="72"/>
    </location>
</feature>
<feature type="domain" description="RNA polymerase sigma factor 70 region 4 type 2" evidence="8">
    <location>
        <begin position="194"/>
        <end position="244"/>
    </location>
</feature>
<dbReference type="Pfam" id="PF04542">
    <property type="entry name" value="Sigma70_r2"/>
    <property type="match status" value="1"/>
</dbReference>
<dbReference type="Gene3D" id="1.10.10.10">
    <property type="entry name" value="Winged helix-like DNA-binding domain superfamily/Winged helix DNA-binding domain"/>
    <property type="match status" value="1"/>
</dbReference>
<protein>
    <submittedName>
        <fullName evidence="9">RNA polymerase sigma factor</fullName>
    </submittedName>
</protein>
<keyword evidence="5" id="KW-0804">Transcription</keyword>
<dbReference type="InterPro" id="IPR013249">
    <property type="entry name" value="RNA_pol_sigma70_r4_t2"/>
</dbReference>
<reference evidence="9 10" key="1">
    <citation type="submission" date="2019-09" db="EMBL/GenBank/DDBJ databases">
        <title>Actinomadura physcomitrii sp. nov., a novel actinomycete isolated from moss [Physcomitrium sphaericum (Ludw) Fuernr].</title>
        <authorList>
            <person name="Liu C."/>
            <person name="Zhuang X."/>
        </authorList>
    </citation>
    <scope>NUCLEOTIDE SEQUENCE [LARGE SCALE GENOMIC DNA]</scope>
    <source>
        <strain evidence="9 10">CYP1-1B</strain>
    </source>
</reference>
<dbReference type="AlphaFoldDB" id="A0A6L3VZI0"/>
<dbReference type="GO" id="GO:0006352">
    <property type="term" value="P:DNA-templated transcription initiation"/>
    <property type="evidence" value="ECO:0007669"/>
    <property type="project" value="InterPro"/>
</dbReference>
<keyword evidence="4" id="KW-0238">DNA-binding</keyword>
<evidence type="ECO:0000313" key="10">
    <source>
        <dbReference type="Proteomes" id="UP000483004"/>
    </source>
</evidence>
<dbReference type="InterPro" id="IPR013324">
    <property type="entry name" value="RNA_pol_sigma_r3/r4-like"/>
</dbReference>
<dbReference type="InterPro" id="IPR013325">
    <property type="entry name" value="RNA_pol_sigma_r2"/>
</dbReference>
<evidence type="ECO:0000256" key="2">
    <source>
        <dbReference type="ARBA" id="ARBA00023015"/>
    </source>
</evidence>
<dbReference type="Gene3D" id="1.10.1740.10">
    <property type="match status" value="1"/>
</dbReference>
<keyword evidence="10" id="KW-1185">Reference proteome</keyword>
<dbReference type="PANTHER" id="PTHR43133">
    <property type="entry name" value="RNA POLYMERASE ECF-TYPE SIGMA FACTO"/>
    <property type="match status" value="1"/>
</dbReference>
<gene>
    <name evidence="9" type="ORF">F9B16_15345</name>
</gene>
<keyword evidence="2" id="KW-0805">Transcription regulation</keyword>
<dbReference type="EMBL" id="WBMR01000036">
    <property type="protein sequence ID" value="KAB2381601.1"/>
    <property type="molecule type" value="Genomic_DNA"/>
</dbReference>
<dbReference type="Pfam" id="PF08281">
    <property type="entry name" value="Sigma70_r4_2"/>
    <property type="match status" value="1"/>
</dbReference>
<sequence length="255" mass="27949">MRRHPRRRPVRRGRPARRPPPRRRVHRRGEGRRARVKATGGTSGVAVTTIPPEVPDAGPQGRGGRVTAPPETAPTDAELLAASVRDGDRFTAVYDRHYAGVHRYVAGRLGPQAADDVVAETFLTAFRRRAAFDPSRGDVRPWLFGIATNLIAQHRRTETRRYRALAKVGADRDPGGHDDRVAASVSAERLQPSLARALAALSRKDRDVVLLKALAQLTHEEIADVLGIPYGTVGSRLSRARRKLRAALPAHTEGP</sequence>
<comment type="similarity">
    <text evidence="1">Belongs to the sigma-70 factor family. ECF subfamily.</text>
</comment>
<dbReference type="Proteomes" id="UP000483004">
    <property type="component" value="Unassembled WGS sequence"/>
</dbReference>
<evidence type="ECO:0000256" key="4">
    <source>
        <dbReference type="ARBA" id="ARBA00023125"/>
    </source>
</evidence>
<comment type="caution">
    <text evidence="9">The sequence shown here is derived from an EMBL/GenBank/DDBJ whole genome shotgun (WGS) entry which is preliminary data.</text>
</comment>
<evidence type="ECO:0000259" key="8">
    <source>
        <dbReference type="Pfam" id="PF08281"/>
    </source>
</evidence>
<dbReference type="GO" id="GO:0003677">
    <property type="term" value="F:DNA binding"/>
    <property type="evidence" value="ECO:0007669"/>
    <property type="project" value="UniProtKB-KW"/>
</dbReference>
<evidence type="ECO:0000256" key="1">
    <source>
        <dbReference type="ARBA" id="ARBA00010641"/>
    </source>
</evidence>
<feature type="domain" description="RNA polymerase sigma-70 region 2" evidence="7">
    <location>
        <begin position="94"/>
        <end position="161"/>
    </location>
</feature>
<evidence type="ECO:0000259" key="7">
    <source>
        <dbReference type="Pfam" id="PF04542"/>
    </source>
</evidence>
<dbReference type="CDD" id="cd06171">
    <property type="entry name" value="Sigma70_r4"/>
    <property type="match status" value="1"/>
</dbReference>
<dbReference type="InterPro" id="IPR039425">
    <property type="entry name" value="RNA_pol_sigma-70-like"/>
</dbReference>
<evidence type="ECO:0000256" key="5">
    <source>
        <dbReference type="ARBA" id="ARBA00023163"/>
    </source>
</evidence>
<dbReference type="SUPFAM" id="SSF88946">
    <property type="entry name" value="Sigma2 domain of RNA polymerase sigma factors"/>
    <property type="match status" value="1"/>
</dbReference>
<keyword evidence="3" id="KW-0731">Sigma factor</keyword>
<accession>A0A6L3VZI0</accession>
<dbReference type="PANTHER" id="PTHR43133:SF8">
    <property type="entry name" value="RNA POLYMERASE SIGMA FACTOR HI_1459-RELATED"/>
    <property type="match status" value="1"/>
</dbReference>
<organism evidence="9 10">
    <name type="scientific">Actinomadura montaniterrae</name>
    <dbReference type="NCBI Taxonomy" id="1803903"/>
    <lineage>
        <taxon>Bacteria</taxon>
        <taxon>Bacillati</taxon>
        <taxon>Actinomycetota</taxon>
        <taxon>Actinomycetes</taxon>
        <taxon>Streptosporangiales</taxon>
        <taxon>Thermomonosporaceae</taxon>
        <taxon>Actinomadura</taxon>
    </lineage>
</organism>
<evidence type="ECO:0000256" key="3">
    <source>
        <dbReference type="ARBA" id="ARBA00023082"/>
    </source>
</evidence>
<dbReference type="InterPro" id="IPR036388">
    <property type="entry name" value="WH-like_DNA-bd_sf"/>
</dbReference>
<evidence type="ECO:0000256" key="6">
    <source>
        <dbReference type="SAM" id="MobiDB-lite"/>
    </source>
</evidence>
<feature type="compositionally biased region" description="Basic residues" evidence="6">
    <location>
        <begin position="1"/>
        <end position="36"/>
    </location>
</feature>
<proteinExistence type="inferred from homology"/>